<reference evidence="1" key="1">
    <citation type="submission" date="2023-10" db="EMBL/GenBank/DDBJ databases">
        <title>Genome assembly of Pristionchus species.</title>
        <authorList>
            <person name="Yoshida K."/>
            <person name="Sommer R.J."/>
        </authorList>
    </citation>
    <scope>NUCLEOTIDE SEQUENCE</scope>
    <source>
        <strain evidence="1">RS0144</strain>
    </source>
</reference>
<comment type="caution">
    <text evidence="1">The sequence shown here is derived from an EMBL/GenBank/DDBJ whole genome shotgun (WGS) entry which is preliminary data.</text>
</comment>
<organism evidence="1 2">
    <name type="scientific">Pristionchus entomophagus</name>
    <dbReference type="NCBI Taxonomy" id="358040"/>
    <lineage>
        <taxon>Eukaryota</taxon>
        <taxon>Metazoa</taxon>
        <taxon>Ecdysozoa</taxon>
        <taxon>Nematoda</taxon>
        <taxon>Chromadorea</taxon>
        <taxon>Rhabditida</taxon>
        <taxon>Rhabditina</taxon>
        <taxon>Diplogasteromorpha</taxon>
        <taxon>Diplogasteroidea</taxon>
        <taxon>Neodiplogasteridae</taxon>
        <taxon>Pristionchus</taxon>
    </lineage>
</organism>
<gene>
    <name evidence="1" type="ORF">PENTCL1PPCAC_18924</name>
</gene>
<name>A0AAV5TQP4_9BILA</name>
<dbReference type="Proteomes" id="UP001432027">
    <property type="component" value="Unassembled WGS sequence"/>
</dbReference>
<dbReference type="EMBL" id="BTSX01000004">
    <property type="protein sequence ID" value="GMS96749.1"/>
    <property type="molecule type" value="Genomic_DNA"/>
</dbReference>
<keyword evidence="2" id="KW-1185">Reference proteome</keyword>
<proteinExistence type="predicted"/>
<feature type="non-terminal residue" evidence="1">
    <location>
        <position position="1"/>
    </location>
</feature>
<evidence type="ECO:0000313" key="2">
    <source>
        <dbReference type="Proteomes" id="UP001432027"/>
    </source>
</evidence>
<protein>
    <submittedName>
        <fullName evidence="1">Uncharacterized protein</fullName>
    </submittedName>
</protein>
<accession>A0AAV5TQP4</accession>
<sequence>VCSVPTYVVSSGIVVNRGYFVDASNILAMCRHLKNELIEDIRLMRSFTAFHSLNKFNFDSERISIPVFECDRGRFECEWFRHFLVLSADAIRSMD</sequence>
<evidence type="ECO:0000313" key="1">
    <source>
        <dbReference type="EMBL" id="GMS96749.1"/>
    </source>
</evidence>
<dbReference type="AlphaFoldDB" id="A0AAV5TQP4"/>